<feature type="domain" description="PKD" evidence="7">
    <location>
        <begin position="2011"/>
        <end position="2067"/>
    </location>
</feature>
<feature type="domain" description="PKD" evidence="7">
    <location>
        <begin position="929"/>
        <end position="1013"/>
    </location>
</feature>
<feature type="domain" description="PKD" evidence="7">
    <location>
        <begin position="1924"/>
        <end position="1978"/>
    </location>
</feature>
<dbReference type="InterPro" id="IPR000601">
    <property type="entry name" value="PKD_dom"/>
</dbReference>
<feature type="domain" description="PKD" evidence="7">
    <location>
        <begin position="1208"/>
        <end position="1298"/>
    </location>
</feature>
<keyword evidence="3 6" id="KW-0732">Signal</keyword>
<evidence type="ECO:0000313" key="9">
    <source>
        <dbReference type="EMBL" id="GAA5145596.1"/>
    </source>
</evidence>
<dbReference type="Proteomes" id="UP001500221">
    <property type="component" value="Unassembled WGS sequence"/>
</dbReference>
<feature type="chain" id="PRO_5045905412" description="DUF1080 domain-containing protein" evidence="6">
    <location>
        <begin position="40"/>
        <end position="2470"/>
    </location>
</feature>
<dbReference type="InterPro" id="IPR008972">
    <property type="entry name" value="Cupredoxin"/>
</dbReference>
<dbReference type="Gene3D" id="2.60.40.420">
    <property type="entry name" value="Cupredoxins - blue copper proteins"/>
    <property type="match status" value="1"/>
</dbReference>
<evidence type="ECO:0000256" key="4">
    <source>
        <dbReference type="ARBA" id="ARBA00023008"/>
    </source>
</evidence>
<dbReference type="SUPFAM" id="SSF49503">
    <property type="entry name" value="Cupredoxins"/>
    <property type="match status" value="1"/>
</dbReference>
<dbReference type="Gene3D" id="2.60.120.560">
    <property type="entry name" value="Exo-inulinase, domain 1"/>
    <property type="match status" value="1"/>
</dbReference>
<dbReference type="SUPFAM" id="SSF49299">
    <property type="entry name" value="PKD domain"/>
    <property type="match status" value="7"/>
</dbReference>
<dbReference type="InterPro" id="IPR012938">
    <property type="entry name" value="Glc/Sorbosone_DH"/>
</dbReference>
<name>A0ABP9PJZ5_9ACTN</name>
<evidence type="ECO:0000256" key="2">
    <source>
        <dbReference type="ARBA" id="ARBA00022723"/>
    </source>
</evidence>
<dbReference type="Pfam" id="PF06439">
    <property type="entry name" value="3keto-disac_hyd"/>
    <property type="match status" value="1"/>
</dbReference>
<sequence length="2470" mass="260726">MARVSAPTIAPRSRRWSLPTFVIAALMLFGALGVPTAQAAENDPSGVPSPAPEAVATEEPAEESDDADDSEGARHGDHADHADHDASGQQAAAAADPPDLDTFQKVVLGQGSALGEVMELTVAEDGRVFFITRAGDISLYDPADGSIEIVMNNTQLQVWSGLEDGGLGITLDPAFDDNGWMYVYYAPLPANHNANRLARLTVTEDADGDVSIAKASEKVILEVGTQRNVCCHSAGSLQFGQDGVLHLATGDNTSSSFNDGYSPHDERTGRSDYDAQKSSGNTNDLRGKILRVVPRDDDAGDVNPTPNDGISYDIPAGNLFGEGGAYASALYPNADAAKTRPEIYVMGLRNPYRLGVDPDTDALYWGEVGPDARSNNPGRGPRHQEEFNRTEVAMNGGWPYCGGEVGDDLTAQGFGGAYVDWDFTANKARTNTDGTLKRFPCNNPSGMPATNDSPNSTGLVDLPPMTDAWIPYSTSAPWKYPEVEGSTPTGAQVYRQSQNTSAASTAFPEYYEGSVFISEMSRGWIKEVRIDQSGAIQSINDFMGGFYAPGDMEFGPDGSLYVLEYGSGFFSGSPDTKLVRIDYAIDGQAPRAVATADPGEGGTPLTVQFSSAGTTDPDGDALTYAWDFDGDGQPDATTADASWTYDRAGDYSAVLTVTDATGKSATAQVVVTVGNTRPKVDLVAPIDGGFFTAGDDIAFDIDVTDGEETVDCDRVEFSHGLGHDIHAHPLTSTTGCEGVLTSSTDTDHGPDANVYGVFAAKYSDLGGNGGANGPLTGEDRIILQPKLRQAEHSTSRQGIGQTGYDDKSGTRPGAGGILTGMGNGDWFQYSPMSLANMTEVAFTYSGGPQDGAAIEVRAGSATGPVAARIPLSGGTEGLYYYKTSTGAVASRAADQGGRGLYFVYTGGGEINPDEVRFTGTGVAANVAPTITSVTATPADGTAPLETRFVAEATDPDGGAVSYAWDFGVAGTTDDVATGATPTYTYTQPGRYTATVTATDPTAKSSTRSVDVVVRRACATPPVADAGYELLFDGNRLDGWSHSGPGGFTVEDCAMTSVGGLGLLWYDEQQFADYSLKVQFKLSDEGDNSGVFTRFPDPGDDPFNAVDEGHEIQIKEGQPGDEPQKTGSVYNFDREDARNAKPVGEWNDYEIRVVGQKYVMTLNGQVVNTYVSDGSRGITGFVGLQNHGNADTVSFRNIQIKELDVPEPFVNTVSVDPTRGGAPLEVTFEAEGVDRQGDAITYDWDFGDGSDVVTGAGATVEHTYTAKGSYTATVTPVDAAGNRGASVEADEVTVLTDPVPTAGATPSCGLAPLVVAFSGSATDPQGQSVTYAWDFGVEGTTDDTSTQEDPSYTYSAPGSYTATLTVTDPDGNTGTTTTAVRVLADGECRSVADLDPFFNNDGISTHGSPGDGDFDGGGWSFAAETLPEQVRADGGSLVVEGVDYELGSPADGQQNNVEADGQTIPLPSGRFELLNVLGSSHNGDVEKDVTVTYADGTSSTHTLRFTDWAAAPKFGETVAVAMPHRHDRNGDTGPSVALWAQSLPITPSKDVVSVTLPDDDHLHVFAISLSAQEVEPPCNGQRSDDFDDGELLDNCHWRVRRPDTSLYSVGDGQLTLRAGPGEYSSAPNLITQAAPEGPWTATTKVVFDPTQEGQQAGMVVAGAGGSGFAKLQFVRKSNGGNEWIEFLKSSNPNNSFDFSGNWHTGGGDFAGPFLPTDFPTTFWLRLASDGTQLKGYYSTDGEDFVQVGDARAIAGIDSPRVGLMSLRGAAAQVPVADYDWFRMTQPSDPEPGVWVVDAVDGSTSQWVAEATGTSSVTIPVGDTVEWQFDQATMSHDLTSTEPTGGAKWNPKVQEYRDPRGAPFRYTFTQPGTYHYVCVIHGATMTGTVVVKAPNQAPTASPMVDPTTGPPGLYVHFEARATDPDGDPLSYRWDFGDGSPVETADHAHHTYANPGRYFATLEVSDGNGGQLQREFPITVTGGQGPLVTANLSPRSGDTPLNVVGQGSATDPQGDDMTYRWDFGVPDVDDDVFDTTRASYTYRRPGTYTATYTATDSAGNTGVKTFRVVVGGDDPGPEPDPVPAIAATATPADGEAPLDVQFSTEVTTTGEFTEFASGAGVYDISGTATMTRRHGSTTTSLDVTGLPPGSMHMVHVHEQACGDQNGGAHFRFDDTAPFGEENEIWLHIDSDGTGASGLIEVEDPQRAGEKAVSMVIHGPNMGAERIACADFTPSTSGLTYAWDFGDGETGTGPDPQHVYDEPGTYTATVEVAAETGTPATAEVEVVVAETADTVAPQTTVTGGPSGTVKARSATFRLGSSEPGSTWQCRLDGKAWAACTSPVRLSALRDGRHELRVRAVDAAGNADATPVSRRWTVDTTGPSVTAVSPRGTTRDRTPTIRATVRDAHSAVKRASTQLRVDGKLVRGLRWQAAQGRLTWTPSTAMAVGRHTVRLVVVDALGNRTVREWRFTVRR</sequence>
<feature type="region of interest" description="Disordered" evidence="5">
    <location>
        <begin position="789"/>
        <end position="811"/>
    </location>
</feature>
<dbReference type="SMART" id="SM00606">
    <property type="entry name" value="CBD_IV"/>
    <property type="match status" value="1"/>
</dbReference>
<dbReference type="InterPro" id="IPR022409">
    <property type="entry name" value="PKD/Chitinase_dom"/>
</dbReference>
<feature type="compositionally biased region" description="Polar residues" evidence="5">
    <location>
        <begin position="442"/>
        <end position="456"/>
    </location>
</feature>
<dbReference type="Pfam" id="PF00801">
    <property type="entry name" value="PKD"/>
    <property type="match status" value="1"/>
</dbReference>
<comment type="similarity">
    <text evidence="1">Belongs to the Cu-Zn superoxide dismutase family.</text>
</comment>
<dbReference type="Pfam" id="PF18911">
    <property type="entry name" value="PKD_4"/>
    <property type="match status" value="6"/>
</dbReference>
<feature type="compositionally biased region" description="Basic and acidic residues" evidence="5">
    <location>
        <begin position="71"/>
        <end position="86"/>
    </location>
</feature>
<evidence type="ECO:0000256" key="3">
    <source>
        <dbReference type="ARBA" id="ARBA00022729"/>
    </source>
</evidence>
<accession>A0ABP9PJZ5</accession>
<dbReference type="PROSITE" id="PS50093">
    <property type="entry name" value="PKD"/>
    <property type="match status" value="7"/>
</dbReference>
<dbReference type="InterPro" id="IPR006584">
    <property type="entry name" value="Cellulose-bd_IV"/>
</dbReference>
<evidence type="ECO:0000313" key="10">
    <source>
        <dbReference type="Proteomes" id="UP001500221"/>
    </source>
</evidence>
<dbReference type="Gene3D" id="2.60.40.10">
    <property type="entry name" value="Immunoglobulins"/>
    <property type="match status" value="8"/>
</dbReference>
<feature type="region of interest" description="Disordered" evidence="5">
    <location>
        <begin position="38"/>
        <end position="95"/>
    </location>
</feature>
<feature type="region of interest" description="Disordered" evidence="5">
    <location>
        <begin position="252"/>
        <end position="286"/>
    </location>
</feature>
<dbReference type="Gene3D" id="2.120.10.30">
    <property type="entry name" value="TolB, C-terminal domain"/>
    <property type="match status" value="1"/>
</dbReference>
<dbReference type="InterPro" id="IPR008979">
    <property type="entry name" value="Galactose-bd-like_sf"/>
</dbReference>
<dbReference type="SMART" id="SM00089">
    <property type="entry name" value="PKD"/>
    <property type="match status" value="7"/>
</dbReference>
<gene>
    <name evidence="9" type="ORF">GCM10023340_15180</name>
</gene>
<proteinExistence type="inferred from homology"/>
<protein>
    <recommendedName>
        <fullName evidence="11">DUF1080 domain-containing protein</fullName>
    </recommendedName>
</protein>
<dbReference type="SUPFAM" id="SSF50952">
    <property type="entry name" value="Soluble quinoprotein glucose dehydrogenase"/>
    <property type="match status" value="1"/>
</dbReference>
<dbReference type="Pfam" id="PF07995">
    <property type="entry name" value="GSDH"/>
    <property type="match status" value="1"/>
</dbReference>
<evidence type="ECO:0000256" key="5">
    <source>
        <dbReference type="SAM" id="MobiDB-lite"/>
    </source>
</evidence>
<dbReference type="CDD" id="cd00146">
    <property type="entry name" value="PKD"/>
    <property type="match status" value="6"/>
</dbReference>
<feature type="domain" description="PKD" evidence="7">
    <location>
        <begin position="1297"/>
        <end position="1386"/>
    </location>
</feature>
<evidence type="ECO:0000256" key="1">
    <source>
        <dbReference type="ARBA" id="ARBA00010457"/>
    </source>
</evidence>
<dbReference type="InterPro" id="IPR011042">
    <property type="entry name" value="6-blade_b-propeller_TolB-like"/>
</dbReference>
<evidence type="ECO:0000259" key="7">
    <source>
        <dbReference type="PROSITE" id="PS50093"/>
    </source>
</evidence>
<dbReference type="SUPFAM" id="SSF49785">
    <property type="entry name" value="Galactose-binding domain-like"/>
    <property type="match status" value="1"/>
</dbReference>
<dbReference type="InterPro" id="IPR013320">
    <property type="entry name" value="ConA-like_dom_sf"/>
</dbReference>
<dbReference type="Gene3D" id="2.60.120.260">
    <property type="entry name" value="Galactose-binding domain-like"/>
    <property type="match status" value="1"/>
</dbReference>
<evidence type="ECO:0000259" key="8">
    <source>
        <dbReference type="PROSITE" id="PS51175"/>
    </source>
</evidence>
<feature type="domain" description="CBM6" evidence="8">
    <location>
        <begin position="786"/>
        <end position="918"/>
    </location>
</feature>
<dbReference type="Pfam" id="PF00127">
    <property type="entry name" value="Copper-bind"/>
    <property type="match status" value="1"/>
</dbReference>
<feature type="compositionally biased region" description="Acidic residues" evidence="5">
    <location>
        <begin position="59"/>
        <end position="70"/>
    </location>
</feature>
<feature type="signal peptide" evidence="6">
    <location>
        <begin position="1"/>
        <end position="39"/>
    </location>
</feature>
<dbReference type="InterPro" id="IPR010496">
    <property type="entry name" value="AL/BT2_dom"/>
</dbReference>
<dbReference type="InterPro" id="IPR013783">
    <property type="entry name" value="Ig-like_fold"/>
</dbReference>
<dbReference type="EMBL" id="BAABKG010000002">
    <property type="protein sequence ID" value="GAA5145596.1"/>
    <property type="molecule type" value="Genomic_DNA"/>
</dbReference>
<dbReference type="SUPFAM" id="SSF49899">
    <property type="entry name" value="Concanavalin A-like lectins/glucanases"/>
    <property type="match status" value="1"/>
</dbReference>
<keyword evidence="10" id="KW-1185">Reference proteome</keyword>
<dbReference type="InterPro" id="IPR011041">
    <property type="entry name" value="Quinoprot_gluc/sorb_DH_b-prop"/>
</dbReference>
<dbReference type="InterPro" id="IPR035986">
    <property type="entry name" value="PKD_dom_sf"/>
</dbReference>
<dbReference type="InterPro" id="IPR036423">
    <property type="entry name" value="SOD-like_Cu/Zn_dom_sf"/>
</dbReference>
<feature type="region of interest" description="Disordered" evidence="5">
    <location>
        <begin position="436"/>
        <end position="456"/>
    </location>
</feature>
<dbReference type="Pfam" id="PF03422">
    <property type="entry name" value="CBM_6"/>
    <property type="match status" value="1"/>
</dbReference>
<organism evidence="9 10">
    <name type="scientific">Nocardioides marinquilinus</name>
    <dbReference type="NCBI Taxonomy" id="1210400"/>
    <lineage>
        <taxon>Bacteria</taxon>
        <taxon>Bacillati</taxon>
        <taxon>Actinomycetota</taxon>
        <taxon>Actinomycetes</taxon>
        <taxon>Propionibacteriales</taxon>
        <taxon>Nocardioidaceae</taxon>
        <taxon>Nocardioides</taxon>
    </lineage>
</organism>
<dbReference type="PROSITE" id="PS51175">
    <property type="entry name" value="CBM6"/>
    <property type="match status" value="1"/>
</dbReference>
<dbReference type="CDD" id="cd04084">
    <property type="entry name" value="CBM6_xylanase-like"/>
    <property type="match status" value="1"/>
</dbReference>
<dbReference type="Pfam" id="PF17851">
    <property type="entry name" value="GH43_C2"/>
    <property type="match status" value="1"/>
</dbReference>
<dbReference type="InterPro" id="IPR000923">
    <property type="entry name" value="BlueCu_1"/>
</dbReference>
<dbReference type="PANTHER" id="PTHR19328:SF75">
    <property type="entry name" value="ALDOSE SUGAR DEHYDROGENASE YLII"/>
    <property type="match status" value="1"/>
</dbReference>
<feature type="domain" description="PKD" evidence="7">
    <location>
        <begin position="2231"/>
        <end position="2291"/>
    </location>
</feature>
<keyword evidence="4" id="KW-0186">Copper</keyword>
<evidence type="ECO:0008006" key="11">
    <source>
        <dbReference type="Google" id="ProtNLM"/>
    </source>
</evidence>
<dbReference type="InterPro" id="IPR005084">
    <property type="entry name" value="CBM6"/>
</dbReference>
<dbReference type="SUPFAM" id="SSF49329">
    <property type="entry name" value="Cu,Zn superoxide dismutase-like"/>
    <property type="match status" value="1"/>
</dbReference>
<feature type="domain" description="PKD" evidence="7">
    <location>
        <begin position="590"/>
        <end position="673"/>
    </location>
</feature>
<dbReference type="Gene3D" id="2.60.120.200">
    <property type="match status" value="1"/>
</dbReference>
<keyword evidence="2" id="KW-0479">Metal-binding</keyword>
<dbReference type="RefSeq" id="WP_345456462.1">
    <property type="nucleotide sequence ID" value="NZ_BAABKG010000002.1"/>
</dbReference>
<dbReference type="InterPro" id="IPR041542">
    <property type="entry name" value="GH43_C2"/>
</dbReference>
<comment type="caution">
    <text evidence="9">The sequence shown here is derived from an EMBL/GenBank/DDBJ whole genome shotgun (WGS) entry which is preliminary data.</text>
</comment>
<feature type="compositionally biased region" description="Basic and acidic residues" evidence="5">
    <location>
        <begin position="262"/>
        <end position="275"/>
    </location>
</feature>
<evidence type="ECO:0000256" key="6">
    <source>
        <dbReference type="SAM" id="SignalP"/>
    </source>
</evidence>
<dbReference type="PANTHER" id="PTHR19328">
    <property type="entry name" value="HEDGEHOG-INTERACTING PROTEIN"/>
    <property type="match status" value="1"/>
</dbReference>
<dbReference type="Gene3D" id="2.60.40.200">
    <property type="entry name" value="Superoxide dismutase, copper/zinc binding domain"/>
    <property type="match status" value="1"/>
</dbReference>
<reference evidence="10" key="1">
    <citation type="journal article" date="2019" name="Int. J. Syst. Evol. Microbiol.">
        <title>The Global Catalogue of Microorganisms (GCM) 10K type strain sequencing project: providing services to taxonomists for standard genome sequencing and annotation.</title>
        <authorList>
            <consortium name="The Broad Institute Genomics Platform"/>
            <consortium name="The Broad Institute Genome Sequencing Center for Infectious Disease"/>
            <person name="Wu L."/>
            <person name="Ma J."/>
        </authorList>
    </citation>
    <scope>NUCLEOTIDE SEQUENCE [LARGE SCALE GENOMIC DNA]</scope>
    <source>
        <strain evidence="10">JCM 18459</strain>
    </source>
</reference>